<keyword evidence="2" id="KW-0346">Stress response</keyword>
<dbReference type="CDD" id="cd03141">
    <property type="entry name" value="GATase1_Hsp31_like"/>
    <property type="match status" value="1"/>
</dbReference>
<dbReference type="SUPFAM" id="SSF52317">
    <property type="entry name" value="Class I glutamine amidotransferase-like"/>
    <property type="match status" value="1"/>
</dbReference>
<evidence type="ECO:0000256" key="1">
    <source>
        <dbReference type="ARBA" id="ARBA00013134"/>
    </source>
</evidence>
<comment type="catalytic activity">
    <reaction evidence="5">
        <text>methylglyoxal + H2O = (R)-lactate + H(+)</text>
        <dbReference type="Rhea" id="RHEA:27754"/>
        <dbReference type="ChEBI" id="CHEBI:15377"/>
        <dbReference type="ChEBI" id="CHEBI:15378"/>
        <dbReference type="ChEBI" id="CHEBI:16004"/>
        <dbReference type="ChEBI" id="CHEBI:17158"/>
        <dbReference type="EC" id="4.2.1.130"/>
    </reaction>
</comment>
<reference evidence="7" key="2">
    <citation type="submission" date="2023-07" db="EMBL/GenBank/DDBJ databases">
        <authorList>
            <consortium name="Lawrence Berkeley National Laboratory"/>
            <person name="Haridas S."/>
            <person name="Hensen N."/>
            <person name="Bonometti L."/>
            <person name="Westerberg I."/>
            <person name="Brannstrom I.O."/>
            <person name="Guillou S."/>
            <person name="Cros-Aarteil S."/>
            <person name="Calhoun S."/>
            <person name="Kuo A."/>
            <person name="Mondo S."/>
            <person name="Pangilinan J."/>
            <person name="Riley R."/>
            <person name="LaButti K."/>
            <person name="Andreopoulos B."/>
            <person name="Lipzen A."/>
            <person name="Chen C."/>
            <person name="Yanf M."/>
            <person name="Daum C."/>
            <person name="Ng V."/>
            <person name="Clum A."/>
            <person name="Steindorff A."/>
            <person name="Ohm R."/>
            <person name="Martin F."/>
            <person name="Silar P."/>
            <person name="Natvig D."/>
            <person name="Lalanne C."/>
            <person name="Gautier V."/>
            <person name="Ament-velasquez S.L."/>
            <person name="Kruys A."/>
            <person name="Hutchinson M.I."/>
            <person name="Powell A.J."/>
            <person name="Barry K."/>
            <person name="Miller A.N."/>
            <person name="Grigoriev I.V."/>
            <person name="Debuchy R."/>
            <person name="Gladieux P."/>
            <person name="Thoren M.H."/>
            <person name="Johannesson H."/>
        </authorList>
    </citation>
    <scope>NUCLEOTIDE SEQUENCE</scope>
    <source>
        <strain evidence="7">FGSC 1904</strain>
    </source>
</reference>
<evidence type="ECO:0000313" key="7">
    <source>
        <dbReference type="EMBL" id="KAK3400030.1"/>
    </source>
</evidence>
<dbReference type="PANTHER" id="PTHR48094:SF11">
    <property type="entry name" value="GLUTATHIONE-INDEPENDENT GLYOXALASE HSP31-RELATED"/>
    <property type="match status" value="1"/>
</dbReference>
<evidence type="ECO:0000256" key="4">
    <source>
        <dbReference type="ARBA" id="ARBA00038493"/>
    </source>
</evidence>
<dbReference type="Pfam" id="PF01965">
    <property type="entry name" value="DJ-1_PfpI"/>
    <property type="match status" value="1"/>
</dbReference>
<reference evidence="7" key="1">
    <citation type="journal article" date="2023" name="Mol. Phylogenet. Evol.">
        <title>Genome-scale phylogeny and comparative genomics of the fungal order Sordariales.</title>
        <authorList>
            <person name="Hensen N."/>
            <person name="Bonometti L."/>
            <person name="Westerberg I."/>
            <person name="Brannstrom I.O."/>
            <person name="Guillou S."/>
            <person name="Cros-Aarteil S."/>
            <person name="Calhoun S."/>
            <person name="Haridas S."/>
            <person name="Kuo A."/>
            <person name="Mondo S."/>
            <person name="Pangilinan J."/>
            <person name="Riley R."/>
            <person name="LaButti K."/>
            <person name="Andreopoulos B."/>
            <person name="Lipzen A."/>
            <person name="Chen C."/>
            <person name="Yan M."/>
            <person name="Daum C."/>
            <person name="Ng V."/>
            <person name="Clum A."/>
            <person name="Steindorff A."/>
            <person name="Ohm R.A."/>
            <person name="Martin F."/>
            <person name="Silar P."/>
            <person name="Natvig D.O."/>
            <person name="Lalanne C."/>
            <person name="Gautier V."/>
            <person name="Ament-Velasquez S.L."/>
            <person name="Kruys A."/>
            <person name="Hutchinson M.I."/>
            <person name="Powell A.J."/>
            <person name="Barry K."/>
            <person name="Miller A.N."/>
            <person name="Grigoriev I.V."/>
            <person name="Debuchy R."/>
            <person name="Gladieux P."/>
            <person name="Hiltunen Thoren M."/>
            <person name="Johannesson H."/>
        </authorList>
    </citation>
    <scope>NUCLEOTIDE SEQUENCE</scope>
    <source>
        <strain evidence="7">FGSC 1904</strain>
    </source>
</reference>
<sequence>MTAPKVLVVLTSHTKLGDTGKPTGWYLSEFAHPYSVLSAASVSLTVASPAGGHSAVDPSSIDAAKDDSISTNFLNSESTKPLFESTRPLSEFVGNPSAIAPYSAIFFPGGHGPMFDLSISPESQQLVREFWDAGKVVAAVCHGPAALANVKLSDGSLLLQGRKVTGFTNAEEDQVGLSSAMPFLLEDKLREAVGDEGKFEKAEQPWGEKVVVDAGGRLITGQNPASAKGVGEAILRVITSPLEQH</sequence>
<name>A0AAE0UDQ6_SORBR</name>
<protein>
    <recommendedName>
        <fullName evidence="1">D-lactate dehydratase</fullName>
        <ecNumber evidence="1">4.2.1.130</ecNumber>
    </recommendedName>
</protein>
<dbReference type="GO" id="GO:0005737">
    <property type="term" value="C:cytoplasm"/>
    <property type="evidence" value="ECO:0007669"/>
    <property type="project" value="TreeGrafter"/>
</dbReference>
<keyword evidence="3" id="KW-0456">Lyase</keyword>
<evidence type="ECO:0000313" key="8">
    <source>
        <dbReference type="Proteomes" id="UP001281003"/>
    </source>
</evidence>
<evidence type="ECO:0000256" key="5">
    <source>
        <dbReference type="ARBA" id="ARBA00048082"/>
    </source>
</evidence>
<evidence type="ECO:0000259" key="6">
    <source>
        <dbReference type="Pfam" id="PF01965"/>
    </source>
</evidence>
<feature type="domain" description="DJ-1/PfpI" evidence="6">
    <location>
        <begin position="28"/>
        <end position="234"/>
    </location>
</feature>
<keyword evidence="8" id="KW-1185">Reference proteome</keyword>
<dbReference type="GO" id="GO:0019243">
    <property type="term" value="P:methylglyoxal catabolic process to D-lactate via S-lactoyl-glutathione"/>
    <property type="evidence" value="ECO:0007669"/>
    <property type="project" value="TreeGrafter"/>
</dbReference>
<dbReference type="Proteomes" id="UP001281003">
    <property type="component" value="Unassembled WGS sequence"/>
</dbReference>
<dbReference type="EC" id="4.2.1.130" evidence="1"/>
<organism evidence="7 8">
    <name type="scientific">Sordaria brevicollis</name>
    <dbReference type="NCBI Taxonomy" id="83679"/>
    <lineage>
        <taxon>Eukaryota</taxon>
        <taxon>Fungi</taxon>
        <taxon>Dikarya</taxon>
        <taxon>Ascomycota</taxon>
        <taxon>Pezizomycotina</taxon>
        <taxon>Sordariomycetes</taxon>
        <taxon>Sordariomycetidae</taxon>
        <taxon>Sordariales</taxon>
        <taxon>Sordariaceae</taxon>
        <taxon>Sordaria</taxon>
    </lineage>
</organism>
<comment type="caution">
    <text evidence="7">The sequence shown here is derived from an EMBL/GenBank/DDBJ whole genome shotgun (WGS) entry which is preliminary data.</text>
</comment>
<dbReference type="Gene3D" id="3.40.50.880">
    <property type="match status" value="1"/>
</dbReference>
<accession>A0AAE0UDQ6</accession>
<evidence type="ECO:0000256" key="2">
    <source>
        <dbReference type="ARBA" id="ARBA00023016"/>
    </source>
</evidence>
<comment type="similarity">
    <text evidence="4">Belongs to the peptidase C56 family. HSP31-like subfamily.</text>
</comment>
<dbReference type="EMBL" id="JAUTDP010000004">
    <property type="protein sequence ID" value="KAK3400030.1"/>
    <property type="molecule type" value="Genomic_DNA"/>
</dbReference>
<dbReference type="InterPro" id="IPR050325">
    <property type="entry name" value="Prot/Nucl_acid_deglycase"/>
</dbReference>
<evidence type="ECO:0000256" key="3">
    <source>
        <dbReference type="ARBA" id="ARBA00023239"/>
    </source>
</evidence>
<dbReference type="InterPro" id="IPR002818">
    <property type="entry name" value="DJ-1/PfpI"/>
</dbReference>
<proteinExistence type="inferred from homology"/>
<gene>
    <name evidence="7" type="ORF">B0T20DRAFT_391572</name>
</gene>
<keyword evidence="7" id="KW-0315">Glutamine amidotransferase</keyword>
<dbReference type="GO" id="GO:0019172">
    <property type="term" value="F:glyoxalase III activity"/>
    <property type="evidence" value="ECO:0007669"/>
    <property type="project" value="UniProtKB-EC"/>
</dbReference>
<dbReference type="InterPro" id="IPR029062">
    <property type="entry name" value="Class_I_gatase-like"/>
</dbReference>
<dbReference type="AlphaFoldDB" id="A0AAE0UDQ6"/>
<dbReference type="PANTHER" id="PTHR48094">
    <property type="entry name" value="PROTEIN/NUCLEIC ACID DEGLYCASE DJ-1-RELATED"/>
    <property type="match status" value="1"/>
</dbReference>